<dbReference type="Proteomes" id="UP000636479">
    <property type="component" value="Unassembled WGS sequence"/>
</dbReference>
<dbReference type="GeneID" id="59343480"/>
<evidence type="ECO:0000313" key="4">
    <source>
        <dbReference type="Proteomes" id="UP000636479"/>
    </source>
</evidence>
<comment type="caution">
    <text evidence="3">The sequence shown here is derived from an EMBL/GenBank/DDBJ whole genome shotgun (WGS) entry which is preliminary data.</text>
</comment>
<accession>A0A8H6SXN7</accession>
<organism evidence="3 4">
    <name type="scientific">Mycena indigotica</name>
    <dbReference type="NCBI Taxonomy" id="2126181"/>
    <lineage>
        <taxon>Eukaryota</taxon>
        <taxon>Fungi</taxon>
        <taxon>Dikarya</taxon>
        <taxon>Basidiomycota</taxon>
        <taxon>Agaricomycotina</taxon>
        <taxon>Agaricomycetes</taxon>
        <taxon>Agaricomycetidae</taxon>
        <taxon>Agaricales</taxon>
        <taxon>Marasmiineae</taxon>
        <taxon>Mycenaceae</taxon>
        <taxon>Mycena</taxon>
    </lineage>
</organism>
<dbReference type="EMBL" id="JACAZF010000004">
    <property type="protein sequence ID" value="KAF7306237.1"/>
    <property type="molecule type" value="Genomic_DNA"/>
</dbReference>
<feature type="compositionally biased region" description="Basic residues" evidence="2">
    <location>
        <begin position="258"/>
        <end position="267"/>
    </location>
</feature>
<dbReference type="RefSeq" id="XP_037221256.1">
    <property type="nucleotide sequence ID" value="XM_037360964.1"/>
</dbReference>
<evidence type="ECO:0000256" key="1">
    <source>
        <dbReference type="SAM" id="Coils"/>
    </source>
</evidence>
<keyword evidence="1" id="KW-0175">Coiled coil</keyword>
<dbReference type="PANTHER" id="PTHR45691:SF6">
    <property type="entry name" value="PROTEIN DIAPHANOUS"/>
    <property type="match status" value="1"/>
</dbReference>
<feature type="compositionally biased region" description="Pro residues" evidence="2">
    <location>
        <begin position="273"/>
        <end position="305"/>
    </location>
</feature>
<dbReference type="InterPro" id="IPR051412">
    <property type="entry name" value="Formin_Homology_Diaphanous_sf"/>
</dbReference>
<feature type="compositionally biased region" description="Polar residues" evidence="2">
    <location>
        <begin position="205"/>
        <end position="218"/>
    </location>
</feature>
<feature type="compositionally biased region" description="Acidic residues" evidence="2">
    <location>
        <begin position="155"/>
        <end position="166"/>
    </location>
</feature>
<dbReference type="OrthoDB" id="3033067at2759"/>
<dbReference type="GO" id="GO:0005884">
    <property type="term" value="C:actin filament"/>
    <property type="evidence" value="ECO:0007669"/>
    <property type="project" value="TreeGrafter"/>
</dbReference>
<feature type="compositionally biased region" description="Basic and acidic residues" evidence="2">
    <location>
        <begin position="177"/>
        <end position="203"/>
    </location>
</feature>
<dbReference type="GO" id="GO:0030041">
    <property type="term" value="P:actin filament polymerization"/>
    <property type="evidence" value="ECO:0007669"/>
    <property type="project" value="TreeGrafter"/>
</dbReference>
<evidence type="ECO:0000313" key="3">
    <source>
        <dbReference type="EMBL" id="KAF7306237.1"/>
    </source>
</evidence>
<dbReference type="PANTHER" id="PTHR45691">
    <property type="entry name" value="PROTEIN DIAPHANOUS"/>
    <property type="match status" value="1"/>
</dbReference>
<name>A0A8H6SXN7_9AGAR</name>
<feature type="region of interest" description="Disordered" evidence="2">
    <location>
        <begin position="155"/>
        <end position="305"/>
    </location>
</feature>
<proteinExistence type="predicted"/>
<keyword evidence="4" id="KW-1185">Reference proteome</keyword>
<reference evidence="3" key="1">
    <citation type="submission" date="2020-05" db="EMBL/GenBank/DDBJ databases">
        <title>Mycena genomes resolve the evolution of fungal bioluminescence.</title>
        <authorList>
            <person name="Tsai I.J."/>
        </authorList>
    </citation>
    <scope>NUCLEOTIDE SEQUENCE</scope>
    <source>
        <strain evidence="3">171206Taipei</strain>
    </source>
</reference>
<evidence type="ECO:0000256" key="2">
    <source>
        <dbReference type="SAM" id="MobiDB-lite"/>
    </source>
</evidence>
<dbReference type="AlphaFoldDB" id="A0A8H6SXN7"/>
<feature type="coiled-coil region" evidence="1">
    <location>
        <begin position="3"/>
        <end position="30"/>
    </location>
</feature>
<feature type="compositionally biased region" description="Polar residues" evidence="2">
    <location>
        <begin position="243"/>
        <end position="255"/>
    </location>
</feature>
<sequence length="516" mass="57413">MVEEAIQALKDRAQADVAEKKKEFAKFKKDGVPTTPEFRERCIEEFQNFFWGIAMRLAEFTGCHVFCMIGGPRPLARGPTYFGANQAPSPVPWPAWDKERFQKMIDFWMEYLETAFTEEQKADAALPKKTDGLDGLISMNDETQHVDFLQVTESDLDGVDSGDDEVTSSLRKKRDVKAKEKGKGKEKAKEGKGKEKAKEKAQEKPTPSTKAKASTSRKAPTVKKANKSAGIAGRGPGSDIETSEGSDIKSSQSLAANRARREKKKGKSMMPDLQPPPIPPVVVPPPIGMQPPPPSPPVGSQPPPIPPVVVPPPIGMQPPPPIPPVGSQPHPPVGNQPLPPTDAPAWFHDLHNELIRMEAGPQYHHMLRLLGQLERAYGWIDKQASLSNVDRPSQVAAWFKRARKWTAANDDIRIKDVAAFATQWRVWWTRRQPTWRKGPAGELLRGGIGWSKLGRSCVARQERNLPLSKLWEEATAEVTWVLENLVKDAPTEIIRLRADWQQQEANGQGKKGKRKL</sequence>
<gene>
    <name evidence="3" type="ORF">MIND_00414300</name>
</gene>
<protein>
    <submittedName>
        <fullName evidence="3">Uncharacterized protein</fullName>
    </submittedName>
</protein>